<dbReference type="OrthoDB" id="1919336at2759"/>
<dbReference type="PANTHER" id="PTHR46912:SF2">
    <property type="entry name" value="HIGH MOBILITY GROUP B PROTEIN 6"/>
    <property type="match status" value="1"/>
</dbReference>
<dbReference type="GO" id="GO:0003677">
    <property type="term" value="F:DNA binding"/>
    <property type="evidence" value="ECO:0007669"/>
    <property type="project" value="InterPro"/>
</dbReference>
<dbReference type="InterPro" id="IPR044601">
    <property type="entry name" value="HMGB6/HMGB13"/>
</dbReference>
<comment type="caution">
    <text evidence="2">The sequence shown here is derived from an EMBL/GenBank/DDBJ whole genome shotgun (WGS) entry which is preliminary data.</text>
</comment>
<evidence type="ECO:0000313" key="3">
    <source>
        <dbReference type="Proteomes" id="UP000694251"/>
    </source>
</evidence>
<dbReference type="PANTHER" id="PTHR46912">
    <property type="entry name" value="HIGH MOBILITY GROUP B PROTEIN 13"/>
    <property type="match status" value="1"/>
</dbReference>
<sequence length="140" mass="16287">MNFKNEAMEEYKRTKEEEALSQKKEEEELLKLHKQEALQLLKKKEKTDNLIKVTLSLSLTLLTKGHFQKYASAMFIAEGESDQEEERKMLILTNPRSLLLYTFSSARTKGRDCPRPGTNNSTVTALISVKWKVYTNHNYE</sequence>
<feature type="region of interest" description="Disordered" evidence="1">
    <location>
        <begin position="1"/>
        <end position="20"/>
    </location>
</feature>
<protein>
    <submittedName>
        <fullName evidence="2">Uncharacterized protein</fullName>
    </submittedName>
</protein>
<accession>A0A8T2B4V9</accession>
<name>A0A8T2B4V9_ARASU</name>
<keyword evidence="3" id="KW-1185">Reference proteome</keyword>
<reference evidence="2 3" key="1">
    <citation type="submission" date="2020-12" db="EMBL/GenBank/DDBJ databases">
        <title>Concerted genomic and epigenomic changes stabilize Arabidopsis allopolyploids.</title>
        <authorList>
            <person name="Chen Z."/>
        </authorList>
    </citation>
    <scope>NUCLEOTIDE SEQUENCE [LARGE SCALE GENOMIC DNA]</scope>
    <source>
        <strain evidence="2">As9502</strain>
        <tissue evidence="2">Leaf</tissue>
    </source>
</reference>
<dbReference type="AlphaFoldDB" id="A0A8T2B4V9"/>
<evidence type="ECO:0000313" key="2">
    <source>
        <dbReference type="EMBL" id="KAG7580929.1"/>
    </source>
</evidence>
<dbReference type="Proteomes" id="UP000694251">
    <property type="component" value="Chromosome 8"/>
</dbReference>
<dbReference type="EMBL" id="JAEFBJ010000008">
    <property type="protein sequence ID" value="KAG7580929.1"/>
    <property type="molecule type" value="Genomic_DNA"/>
</dbReference>
<evidence type="ECO:0000256" key="1">
    <source>
        <dbReference type="SAM" id="MobiDB-lite"/>
    </source>
</evidence>
<gene>
    <name evidence="2" type="ORF">ISN44_As08g006760</name>
</gene>
<organism evidence="2 3">
    <name type="scientific">Arabidopsis suecica</name>
    <name type="common">Swedish thale-cress</name>
    <name type="synonym">Cardaminopsis suecica</name>
    <dbReference type="NCBI Taxonomy" id="45249"/>
    <lineage>
        <taxon>Eukaryota</taxon>
        <taxon>Viridiplantae</taxon>
        <taxon>Streptophyta</taxon>
        <taxon>Embryophyta</taxon>
        <taxon>Tracheophyta</taxon>
        <taxon>Spermatophyta</taxon>
        <taxon>Magnoliopsida</taxon>
        <taxon>eudicotyledons</taxon>
        <taxon>Gunneridae</taxon>
        <taxon>Pentapetalae</taxon>
        <taxon>rosids</taxon>
        <taxon>malvids</taxon>
        <taxon>Brassicales</taxon>
        <taxon>Brassicaceae</taxon>
        <taxon>Camelineae</taxon>
        <taxon>Arabidopsis</taxon>
    </lineage>
</organism>
<proteinExistence type="predicted"/>